<evidence type="ECO:0000256" key="1">
    <source>
        <dbReference type="SAM" id="MobiDB-lite"/>
    </source>
</evidence>
<keyword evidence="3" id="KW-1185">Reference proteome</keyword>
<gene>
    <name evidence="2" type="ORF">ARMGADRAFT_1083688</name>
</gene>
<accession>A0A2H3DE61</accession>
<feature type="region of interest" description="Disordered" evidence="1">
    <location>
        <begin position="151"/>
        <end position="180"/>
    </location>
</feature>
<feature type="region of interest" description="Disordered" evidence="1">
    <location>
        <begin position="1"/>
        <end position="37"/>
    </location>
</feature>
<feature type="compositionally biased region" description="Low complexity" evidence="1">
    <location>
        <begin position="1"/>
        <end position="12"/>
    </location>
</feature>
<protein>
    <submittedName>
        <fullName evidence="2">Uncharacterized protein</fullName>
    </submittedName>
</protein>
<feature type="compositionally biased region" description="Pro residues" evidence="1">
    <location>
        <begin position="65"/>
        <end position="82"/>
    </location>
</feature>
<dbReference type="InParanoid" id="A0A2H3DE61"/>
<feature type="region of interest" description="Disordered" evidence="1">
    <location>
        <begin position="56"/>
        <end position="102"/>
    </location>
</feature>
<dbReference type="AlphaFoldDB" id="A0A2H3DE61"/>
<organism evidence="2 3">
    <name type="scientific">Armillaria gallica</name>
    <name type="common">Bulbous honey fungus</name>
    <name type="synonym">Armillaria bulbosa</name>
    <dbReference type="NCBI Taxonomy" id="47427"/>
    <lineage>
        <taxon>Eukaryota</taxon>
        <taxon>Fungi</taxon>
        <taxon>Dikarya</taxon>
        <taxon>Basidiomycota</taxon>
        <taxon>Agaricomycotina</taxon>
        <taxon>Agaricomycetes</taxon>
        <taxon>Agaricomycetidae</taxon>
        <taxon>Agaricales</taxon>
        <taxon>Marasmiineae</taxon>
        <taxon>Physalacriaceae</taxon>
        <taxon>Armillaria</taxon>
    </lineage>
</organism>
<feature type="compositionally biased region" description="Polar residues" evidence="1">
    <location>
        <begin position="153"/>
        <end position="174"/>
    </location>
</feature>
<name>A0A2H3DE61_ARMGA</name>
<dbReference type="Proteomes" id="UP000217790">
    <property type="component" value="Unassembled WGS sequence"/>
</dbReference>
<proteinExistence type="predicted"/>
<dbReference type="EMBL" id="KZ293668">
    <property type="protein sequence ID" value="PBK89732.1"/>
    <property type="molecule type" value="Genomic_DNA"/>
</dbReference>
<sequence length="180" mass="19885">MSMPSHSSSSHPESLHPYHRGRSQSTTSLGQESGKKRKSILSHLLLSSWKEGLLPLPESAHLSSPSPPPSNHSPYVSRPPSPSTYTRLAARDGGFDVGCDTRPVIPSTTYDPWAYRDNAPPPPAGIAPDEFWDNVDLPLSTYFPSNYIVPSHRTPSPTRARNLTTWDQPIQNPEWTPKPV</sequence>
<evidence type="ECO:0000313" key="3">
    <source>
        <dbReference type="Proteomes" id="UP000217790"/>
    </source>
</evidence>
<evidence type="ECO:0000313" key="2">
    <source>
        <dbReference type="EMBL" id="PBK89732.1"/>
    </source>
</evidence>
<reference evidence="3" key="1">
    <citation type="journal article" date="2017" name="Nat. Ecol. Evol.">
        <title>Genome expansion and lineage-specific genetic innovations in the forest pathogenic fungi Armillaria.</title>
        <authorList>
            <person name="Sipos G."/>
            <person name="Prasanna A.N."/>
            <person name="Walter M.C."/>
            <person name="O'Connor E."/>
            <person name="Balint B."/>
            <person name="Krizsan K."/>
            <person name="Kiss B."/>
            <person name="Hess J."/>
            <person name="Varga T."/>
            <person name="Slot J."/>
            <person name="Riley R."/>
            <person name="Boka B."/>
            <person name="Rigling D."/>
            <person name="Barry K."/>
            <person name="Lee J."/>
            <person name="Mihaltcheva S."/>
            <person name="LaButti K."/>
            <person name="Lipzen A."/>
            <person name="Waldron R."/>
            <person name="Moloney N.M."/>
            <person name="Sperisen C."/>
            <person name="Kredics L."/>
            <person name="Vagvoelgyi C."/>
            <person name="Patrignani A."/>
            <person name="Fitzpatrick D."/>
            <person name="Nagy I."/>
            <person name="Doyle S."/>
            <person name="Anderson J.B."/>
            <person name="Grigoriev I.V."/>
            <person name="Gueldener U."/>
            <person name="Muensterkoetter M."/>
            <person name="Nagy L.G."/>
        </authorList>
    </citation>
    <scope>NUCLEOTIDE SEQUENCE [LARGE SCALE GENOMIC DNA]</scope>
    <source>
        <strain evidence="3">Ar21-2</strain>
    </source>
</reference>